<keyword evidence="3" id="KW-1185">Reference proteome</keyword>
<organism evidence="2 3">
    <name type="scientific">Pseudaminobacter salicylatoxidans</name>
    <dbReference type="NCBI Taxonomy" id="93369"/>
    <lineage>
        <taxon>Bacteria</taxon>
        <taxon>Pseudomonadati</taxon>
        <taxon>Pseudomonadota</taxon>
        <taxon>Alphaproteobacteria</taxon>
        <taxon>Hyphomicrobiales</taxon>
        <taxon>Phyllobacteriaceae</taxon>
        <taxon>Pseudaminobacter</taxon>
    </lineage>
</organism>
<sequence>MGLINLIRRLDAHNAINETLTTDLEMHLDAFPVEPEPDILDRSAAAVSHLLSDARAAIVRLDAEIADKQDQRRRAKIIVEAFAPVLPKLDDGYDAADDARKSYEVAVEAKRVRGDKHWPKRGSDKAENQAGAA</sequence>
<feature type="region of interest" description="Disordered" evidence="1">
    <location>
        <begin position="114"/>
        <end position="133"/>
    </location>
</feature>
<reference evidence="2 3" key="1">
    <citation type="submission" date="2018-05" db="EMBL/GenBank/DDBJ databases">
        <title>Genomic Encyclopedia of Type Strains, Phase IV (KMG-IV): sequencing the most valuable type-strain genomes for metagenomic binning, comparative biology and taxonomic classification.</title>
        <authorList>
            <person name="Goeker M."/>
        </authorList>
    </citation>
    <scope>NUCLEOTIDE SEQUENCE [LARGE SCALE GENOMIC DNA]</scope>
    <source>
        <strain evidence="2 3">DSM 6986</strain>
    </source>
</reference>
<name>A0A316C167_PSESE</name>
<protein>
    <submittedName>
        <fullName evidence="2">Uncharacterized protein</fullName>
    </submittedName>
</protein>
<dbReference type="EMBL" id="QGGG01000012">
    <property type="protein sequence ID" value="PWJ80608.1"/>
    <property type="molecule type" value="Genomic_DNA"/>
</dbReference>
<dbReference type="AlphaFoldDB" id="A0A316C167"/>
<proteinExistence type="predicted"/>
<gene>
    <name evidence="2" type="ORF">C7441_112150</name>
</gene>
<accession>A0A316C167</accession>
<evidence type="ECO:0000313" key="2">
    <source>
        <dbReference type="EMBL" id="PWJ80608.1"/>
    </source>
</evidence>
<dbReference type="Proteomes" id="UP000245396">
    <property type="component" value="Unassembled WGS sequence"/>
</dbReference>
<evidence type="ECO:0000313" key="3">
    <source>
        <dbReference type="Proteomes" id="UP000245396"/>
    </source>
</evidence>
<evidence type="ECO:0000256" key="1">
    <source>
        <dbReference type="SAM" id="MobiDB-lite"/>
    </source>
</evidence>
<feature type="compositionally biased region" description="Basic and acidic residues" evidence="1">
    <location>
        <begin position="114"/>
        <end position="127"/>
    </location>
</feature>
<comment type="caution">
    <text evidence="2">The sequence shown here is derived from an EMBL/GenBank/DDBJ whole genome shotgun (WGS) entry which is preliminary data.</text>
</comment>